<feature type="domain" description="HTH araC/xylS-type" evidence="4">
    <location>
        <begin position="159"/>
        <end position="260"/>
    </location>
</feature>
<organism evidence="5 6">
    <name type="scientific">Streptomyces longispororuber</name>
    <dbReference type="NCBI Taxonomy" id="68230"/>
    <lineage>
        <taxon>Bacteria</taxon>
        <taxon>Bacillati</taxon>
        <taxon>Actinomycetota</taxon>
        <taxon>Actinomycetes</taxon>
        <taxon>Kitasatosporales</taxon>
        <taxon>Streptomycetaceae</taxon>
        <taxon>Streptomyces</taxon>
    </lineage>
</organism>
<evidence type="ECO:0000256" key="1">
    <source>
        <dbReference type="ARBA" id="ARBA00023015"/>
    </source>
</evidence>
<keyword evidence="2" id="KW-0238">DNA-binding</keyword>
<dbReference type="RefSeq" id="WP_190140132.1">
    <property type="nucleotide sequence ID" value="NZ_BNBT01000189.1"/>
</dbReference>
<reference evidence="5" key="1">
    <citation type="journal article" date="2014" name="Int. J. Syst. Evol. Microbiol.">
        <title>Complete genome sequence of Corynebacterium casei LMG S-19264T (=DSM 44701T), isolated from a smear-ripened cheese.</title>
        <authorList>
            <consortium name="US DOE Joint Genome Institute (JGI-PGF)"/>
            <person name="Walter F."/>
            <person name="Albersmeier A."/>
            <person name="Kalinowski J."/>
            <person name="Ruckert C."/>
        </authorList>
    </citation>
    <scope>NUCLEOTIDE SEQUENCE</scope>
    <source>
        <strain evidence="5">JCM 4784</strain>
    </source>
</reference>
<sequence length="263" mass="28318">METLRFDSDDLEATEDFLSRARTRMAIGGDAERTRARVTRNVAGPVGVDRLSFDYDMRHDAAVLDGIRLGNVHSGGIGTGPVRLAGDRPVSPAAARHLRHTIAYLADGVCADEELSRHPLLVATAAQLLAAAVLNAFPSTAPGEPTAADRRDARPAAVRRAVAFVEDNAHREITVADIAAAAHVSIRSLQEAFRRHLDTTPTGYLCRVRLARAHADLLAARPGRGQVAAVAARWGFVQPGRFAAAYRAAYGRLPHETLREDRG</sequence>
<dbReference type="PROSITE" id="PS01124">
    <property type="entry name" value="HTH_ARAC_FAMILY_2"/>
    <property type="match status" value="1"/>
</dbReference>
<reference evidence="5" key="2">
    <citation type="submission" date="2020-09" db="EMBL/GenBank/DDBJ databases">
        <authorList>
            <person name="Sun Q."/>
            <person name="Ohkuma M."/>
        </authorList>
    </citation>
    <scope>NUCLEOTIDE SEQUENCE</scope>
    <source>
        <strain evidence="5">JCM 4784</strain>
    </source>
</reference>
<dbReference type="PROSITE" id="PS00041">
    <property type="entry name" value="HTH_ARAC_FAMILY_1"/>
    <property type="match status" value="1"/>
</dbReference>
<keyword evidence="1" id="KW-0805">Transcription regulation</keyword>
<keyword evidence="3" id="KW-0804">Transcription</keyword>
<dbReference type="InterPro" id="IPR050204">
    <property type="entry name" value="AraC_XylS_family_regulators"/>
</dbReference>
<dbReference type="AlphaFoldDB" id="A0A919DZB4"/>
<dbReference type="GO" id="GO:0043565">
    <property type="term" value="F:sequence-specific DNA binding"/>
    <property type="evidence" value="ECO:0007669"/>
    <property type="project" value="InterPro"/>
</dbReference>
<name>A0A919DZB4_9ACTN</name>
<dbReference type="PANTHER" id="PTHR46796">
    <property type="entry name" value="HTH-TYPE TRANSCRIPTIONAL ACTIVATOR RHAS-RELATED"/>
    <property type="match status" value="1"/>
</dbReference>
<dbReference type="InterPro" id="IPR018062">
    <property type="entry name" value="HTH_AraC-typ_CS"/>
</dbReference>
<dbReference type="Proteomes" id="UP000608024">
    <property type="component" value="Unassembled WGS sequence"/>
</dbReference>
<evidence type="ECO:0000256" key="2">
    <source>
        <dbReference type="ARBA" id="ARBA00023125"/>
    </source>
</evidence>
<dbReference type="SUPFAM" id="SSF46689">
    <property type="entry name" value="Homeodomain-like"/>
    <property type="match status" value="1"/>
</dbReference>
<dbReference type="Pfam" id="PF12833">
    <property type="entry name" value="HTH_18"/>
    <property type="match status" value="1"/>
</dbReference>
<evidence type="ECO:0000313" key="5">
    <source>
        <dbReference type="EMBL" id="GHE93505.1"/>
    </source>
</evidence>
<evidence type="ECO:0000313" key="6">
    <source>
        <dbReference type="Proteomes" id="UP000608024"/>
    </source>
</evidence>
<gene>
    <name evidence="5" type="ORF">GCM10018785_69170</name>
</gene>
<dbReference type="GO" id="GO:0003700">
    <property type="term" value="F:DNA-binding transcription factor activity"/>
    <property type="evidence" value="ECO:0007669"/>
    <property type="project" value="InterPro"/>
</dbReference>
<dbReference type="EMBL" id="BNBT01000189">
    <property type="protein sequence ID" value="GHE93505.1"/>
    <property type="molecule type" value="Genomic_DNA"/>
</dbReference>
<keyword evidence="6" id="KW-1185">Reference proteome</keyword>
<dbReference type="SMART" id="SM00342">
    <property type="entry name" value="HTH_ARAC"/>
    <property type="match status" value="1"/>
</dbReference>
<accession>A0A919DZB4</accession>
<dbReference type="InterPro" id="IPR009057">
    <property type="entry name" value="Homeodomain-like_sf"/>
</dbReference>
<dbReference type="PANTHER" id="PTHR46796:SF12">
    <property type="entry name" value="HTH-TYPE DNA-BINDING TRANSCRIPTIONAL ACTIVATOR EUTR"/>
    <property type="match status" value="1"/>
</dbReference>
<protein>
    <recommendedName>
        <fullName evidence="4">HTH araC/xylS-type domain-containing protein</fullName>
    </recommendedName>
</protein>
<proteinExistence type="predicted"/>
<evidence type="ECO:0000256" key="3">
    <source>
        <dbReference type="ARBA" id="ARBA00023163"/>
    </source>
</evidence>
<comment type="caution">
    <text evidence="5">The sequence shown here is derived from an EMBL/GenBank/DDBJ whole genome shotgun (WGS) entry which is preliminary data.</text>
</comment>
<dbReference type="Gene3D" id="1.10.10.60">
    <property type="entry name" value="Homeodomain-like"/>
    <property type="match status" value="1"/>
</dbReference>
<dbReference type="InterPro" id="IPR018060">
    <property type="entry name" value="HTH_AraC"/>
</dbReference>
<evidence type="ECO:0000259" key="4">
    <source>
        <dbReference type="PROSITE" id="PS01124"/>
    </source>
</evidence>